<proteinExistence type="inferred from homology"/>
<gene>
    <name evidence="3" type="ORF">AUR64_14000</name>
</gene>
<dbReference type="CDD" id="cd00293">
    <property type="entry name" value="USP-like"/>
    <property type="match status" value="1"/>
</dbReference>
<dbReference type="PANTHER" id="PTHR46268:SF6">
    <property type="entry name" value="UNIVERSAL STRESS PROTEIN UP12"/>
    <property type="match status" value="1"/>
</dbReference>
<dbReference type="EMBL" id="LOPU01000029">
    <property type="protein sequence ID" value="KTG08919.1"/>
    <property type="molecule type" value="Genomic_DNA"/>
</dbReference>
<dbReference type="Proteomes" id="UP000054387">
    <property type="component" value="Unassembled WGS sequence"/>
</dbReference>
<name>A0A0W1R739_9EURY</name>
<dbReference type="AlphaFoldDB" id="A0A0W1R739"/>
<keyword evidence="4" id="KW-1185">Reference proteome</keyword>
<sequence length="147" mass="15272">MYDTILVATDGSPSATAAADRAIDFARTFDAGLHALYVIDTMAYGADVRSDLMTEALGQQGESAVEAVELAAEETGVAVTTAVTRGSPAQAIVDYVEDNDIDLVVVGTRGRRGLERFLVGSVAERVVRTSPAPVVTVPPDGASTDDV</sequence>
<dbReference type="PRINTS" id="PR01438">
    <property type="entry name" value="UNVRSLSTRESS"/>
</dbReference>
<dbReference type="InterPro" id="IPR006015">
    <property type="entry name" value="Universal_stress_UspA"/>
</dbReference>
<dbReference type="OrthoDB" id="105697at2157"/>
<accession>A0A0W1R739</accession>
<dbReference type="Pfam" id="PF00582">
    <property type="entry name" value="Usp"/>
    <property type="match status" value="1"/>
</dbReference>
<evidence type="ECO:0000313" key="4">
    <source>
        <dbReference type="Proteomes" id="UP000054387"/>
    </source>
</evidence>
<dbReference type="RefSeq" id="WP_058582072.1">
    <property type="nucleotide sequence ID" value="NZ_LOPU01000029.1"/>
</dbReference>
<dbReference type="SUPFAM" id="SSF52402">
    <property type="entry name" value="Adenine nucleotide alpha hydrolases-like"/>
    <property type="match status" value="1"/>
</dbReference>
<dbReference type="InterPro" id="IPR014729">
    <property type="entry name" value="Rossmann-like_a/b/a_fold"/>
</dbReference>
<evidence type="ECO:0000313" key="3">
    <source>
        <dbReference type="EMBL" id="KTG08919.1"/>
    </source>
</evidence>
<evidence type="ECO:0000256" key="1">
    <source>
        <dbReference type="ARBA" id="ARBA00008791"/>
    </source>
</evidence>
<organism evidence="3 4">
    <name type="scientific">Haloprofundus marisrubri</name>
    <dbReference type="NCBI Taxonomy" id="1514971"/>
    <lineage>
        <taxon>Archaea</taxon>
        <taxon>Methanobacteriati</taxon>
        <taxon>Methanobacteriota</taxon>
        <taxon>Stenosarchaea group</taxon>
        <taxon>Halobacteria</taxon>
        <taxon>Halobacteriales</taxon>
        <taxon>Haloferacaceae</taxon>
        <taxon>Haloprofundus</taxon>
    </lineage>
</organism>
<evidence type="ECO:0000259" key="2">
    <source>
        <dbReference type="Pfam" id="PF00582"/>
    </source>
</evidence>
<dbReference type="Gene3D" id="3.40.50.620">
    <property type="entry name" value="HUPs"/>
    <property type="match status" value="1"/>
</dbReference>
<protein>
    <recommendedName>
        <fullName evidence="2">UspA domain-containing protein</fullName>
    </recommendedName>
</protein>
<dbReference type="InterPro" id="IPR006016">
    <property type="entry name" value="UspA"/>
</dbReference>
<comment type="caution">
    <text evidence="3">The sequence shown here is derived from an EMBL/GenBank/DDBJ whole genome shotgun (WGS) entry which is preliminary data.</text>
</comment>
<dbReference type="STRING" id="1514971.AUR64_14000"/>
<reference evidence="3 4" key="1">
    <citation type="submission" date="2015-12" db="EMBL/GenBank/DDBJ databases">
        <title>Haloprofundus marisrubri gen. nov., sp. nov., an extremely halophilic archaeon isolated from the Discovery deep brine-seawater interface in the Red Sea.</title>
        <authorList>
            <person name="Zhang G."/>
            <person name="Stingl U."/>
            <person name="Rashid M."/>
        </authorList>
    </citation>
    <scope>NUCLEOTIDE SEQUENCE [LARGE SCALE GENOMIC DNA]</scope>
    <source>
        <strain evidence="3 4">SB9</strain>
    </source>
</reference>
<dbReference type="PANTHER" id="PTHR46268">
    <property type="entry name" value="STRESS RESPONSE PROTEIN NHAX"/>
    <property type="match status" value="1"/>
</dbReference>
<comment type="similarity">
    <text evidence="1">Belongs to the universal stress protein A family.</text>
</comment>
<dbReference type="PIRSF" id="PIRSF006276">
    <property type="entry name" value="UspA"/>
    <property type="match status" value="1"/>
</dbReference>
<feature type="domain" description="UspA" evidence="2">
    <location>
        <begin position="1"/>
        <end position="138"/>
    </location>
</feature>